<dbReference type="EMBL" id="SNXS01000006">
    <property type="protein sequence ID" value="TDP62746.1"/>
    <property type="molecule type" value="Genomic_DNA"/>
</dbReference>
<proteinExistence type="predicted"/>
<dbReference type="InParanoid" id="A0A4R6QK15"/>
<dbReference type="AlphaFoldDB" id="A0A4R6QK15"/>
<dbReference type="GO" id="GO:0015628">
    <property type="term" value="P:protein secretion by the type II secretion system"/>
    <property type="evidence" value="ECO:0007669"/>
    <property type="project" value="InterPro"/>
</dbReference>
<dbReference type="Proteomes" id="UP000295361">
    <property type="component" value="Unassembled WGS sequence"/>
</dbReference>
<evidence type="ECO:0000313" key="3">
    <source>
        <dbReference type="Proteomes" id="UP000295361"/>
    </source>
</evidence>
<dbReference type="RefSeq" id="WP_133702773.1">
    <property type="nucleotide sequence ID" value="NZ_SNXS01000006.1"/>
</dbReference>
<evidence type="ECO:0000313" key="2">
    <source>
        <dbReference type="EMBL" id="TDP62746.1"/>
    </source>
</evidence>
<dbReference type="OrthoDB" id="8687363at2"/>
<feature type="transmembrane region" description="Helical" evidence="1">
    <location>
        <begin position="41"/>
        <end position="59"/>
    </location>
</feature>
<sequence length="181" mass="19650">MTSKRSSFFTTALPPRWQQQWQQLIAPARQQWQALAERERLGLSIAAAVLGLLLVWQIGVASPLRTLREAPPQIDRLDTQLQDMQRLANEARELRAVAPVSSAQAALALQAATEHLGEAAKLTVQGDRATLTLTNASSEQLRSWLGEARSAARARPVQAQLQRGPKGYSGTVVLSLGGLPS</sequence>
<dbReference type="InterPro" id="IPR007690">
    <property type="entry name" value="T2SS_GspM"/>
</dbReference>
<name>A0A4R6QK15_9BURK</name>
<dbReference type="GO" id="GO:0015627">
    <property type="term" value="C:type II protein secretion system complex"/>
    <property type="evidence" value="ECO:0007669"/>
    <property type="project" value="InterPro"/>
</dbReference>
<keyword evidence="1" id="KW-1133">Transmembrane helix</keyword>
<gene>
    <name evidence="2" type="ORF">DES47_10641</name>
</gene>
<organism evidence="2 3">
    <name type="scientific">Roseateles toxinivorans</name>
    <dbReference type="NCBI Taxonomy" id="270368"/>
    <lineage>
        <taxon>Bacteria</taxon>
        <taxon>Pseudomonadati</taxon>
        <taxon>Pseudomonadota</taxon>
        <taxon>Betaproteobacteria</taxon>
        <taxon>Burkholderiales</taxon>
        <taxon>Sphaerotilaceae</taxon>
        <taxon>Roseateles</taxon>
    </lineage>
</organism>
<accession>A0A4R6QK15</accession>
<keyword evidence="1" id="KW-0472">Membrane</keyword>
<protein>
    <submittedName>
        <fullName evidence="2">General secretion pathway protein M</fullName>
    </submittedName>
</protein>
<evidence type="ECO:0000256" key="1">
    <source>
        <dbReference type="SAM" id="Phobius"/>
    </source>
</evidence>
<keyword evidence="3" id="KW-1185">Reference proteome</keyword>
<comment type="caution">
    <text evidence="2">The sequence shown here is derived from an EMBL/GenBank/DDBJ whole genome shotgun (WGS) entry which is preliminary data.</text>
</comment>
<reference evidence="2 3" key="1">
    <citation type="submission" date="2019-03" db="EMBL/GenBank/DDBJ databases">
        <title>Genomic Encyclopedia of Type Strains, Phase IV (KMG-IV): sequencing the most valuable type-strain genomes for metagenomic binning, comparative biology and taxonomic classification.</title>
        <authorList>
            <person name="Goeker M."/>
        </authorList>
    </citation>
    <scope>NUCLEOTIDE SEQUENCE [LARGE SCALE GENOMIC DNA]</scope>
    <source>
        <strain evidence="2 3">DSM 16998</strain>
    </source>
</reference>
<keyword evidence="1" id="KW-0812">Transmembrane</keyword>
<dbReference type="Pfam" id="PF04612">
    <property type="entry name" value="T2SSM"/>
    <property type="match status" value="1"/>
</dbReference>